<feature type="transmembrane region" description="Helical" evidence="7">
    <location>
        <begin position="254"/>
        <end position="273"/>
    </location>
</feature>
<dbReference type="Proteomes" id="UP000612585">
    <property type="component" value="Unassembled WGS sequence"/>
</dbReference>
<evidence type="ECO:0000313" key="9">
    <source>
        <dbReference type="EMBL" id="GIJ59761.1"/>
    </source>
</evidence>
<organism evidence="9 10">
    <name type="scientific">Virgisporangium aurantiacum</name>
    <dbReference type="NCBI Taxonomy" id="175570"/>
    <lineage>
        <taxon>Bacteria</taxon>
        <taxon>Bacillati</taxon>
        <taxon>Actinomycetota</taxon>
        <taxon>Actinomycetes</taxon>
        <taxon>Micromonosporales</taxon>
        <taxon>Micromonosporaceae</taxon>
        <taxon>Virgisporangium</taxon>
    </lineage>
</organism>
<feature type="transmembrane region" description="Helical" evidence="7">
    <location>
        <begin position="67"/>
        <end position="92"/>
    </location>
</feature>
<comment type="subcellular location">
    <subcellularLocation>
        <location evidence="1">Membrane</location>
        <topology evidence="1">Multi-pass membrane protein</topology>
    </subcellularLocation>
</comment>
<reference evidence="9" key="1">
    <citation type="submission" date="2021-01" db="EMBL/GenBank/DDBJ databases">
        <title>Whole genome shotgun sequence of Virgisporangium aurantiacum NBRC 16421.</title>
        <authorList>
            <person name="Komaki H."/>
            <person name="Tamura T."/>
        </authorList>
    </citation>
    <scope>NUCLEOTIDE SEQUENCE</scope>
    <source>
        <strain evidence="9">NBRC 16421</strain>
    </source>
</reference>
<evidence type="ECO:0000313" key="10">
    <source>
        <dbReference type="Proteomes" id="UP000612585"/>
    </source>
</evidence>
<dbReference type="Pfam" id="PF01694">
    <property type="entry name" value="Rhomboid"/>
    <property type="match status" value="1"/>
</dbReference>
<evidence type="ECO:0000256" key="4">
    <source>
        <dbReference type="ARBA" id="ARBA00022801"/>
    </source>
</evidence>
<dbReference type="RefSeq" id="WP_204002799.1">
    <property type="nucleotide sequence ID" value="NZ_BOPG01000048.1"/>
</dbReference>
<dbReference type="AlphaFoldDB" id="A0A8J3Z9A7"/>
<keyword evidence="6 7" id="KW-0472">Membrane</keyword>
<feature type="transmembrane region" description="Helical" evidence="7">
    <location>
        <begin position="151"/>
        <end position="170"/>
    </location>
</feature>
<evidence type="ECO:0000256" key="5">
    <source>
        <dbReference type="ARBA" id="ARBA00022989"/>
    </source>
</evidence>
<sequence>MTAPAVPVCYRHPGRETYVSCTRCGRPICPDCMTEAAVGFQCPECVSAGRRTQRQPRTAFGATRAGYAGYATITLIALNVLGLVVGAVIVGAPAVVGSGLFTGVTKLQMMFGSFAPTYDIVAGSVPAGTQVGETYTGIDDGAVYRLVTSMFVHYGILHLLLNMWALWMLGRNLEAALGPVRFVALYMLSGLGGSIAGYLFSPESISAGASGAIFGLFAALFVILKKLRRDTSSVVPILVINLVLTFTIPNISIAGHLGGLVTGAIVAAGLAYAPQQGRTAVQTATVVGVGLILAMLVVVGMVA</sequence>
<accession>A0A8J3Z9A7</accession>
<keyword evidence="9" id="KW-0645">Protease</keyword>
<dbReference type="GO" id="GO:0004252">
    <property type="term" value="F:serine-type endopeptidase activity"/>
    <property type="evidence" value="ECO:0007669"/>
    <property type="project" value="InterPro"/>
</dbReference>
<gene>
    <name evidence="9" type="ORF">Vau01_072770</name>
</gene>
<feature type="transmembrane region" description="Helical" evidence="7">
    <location>
        <begin position="206"/>
        <end position="224"/>
    </location>
</feature>
<dbReference type="InterPro" id="IPR050925">
    <property type="entry name" value="Rhomboid_protease_S54"/>
</dbReference>
<dbReference type="InterPro" id="IPR022764">
    <property type="entry name" value="Peptidase_S54_rhomboid_dom"/>
</dbReference>
<proteinExistence type="inferred from homology"/>
<feature type="transmembrane region" description="Helical" evidence="7">
    <location>
        <begin position="182"/>
        <end position="200"/>
    </location>
</feature>
<evidence type="ECO:0000256" key="6">
    <source>
        <dbReference type="ARBA" id="ARBA00023136"/>
    </source>
</evidence>
<dbReference type="CDD" id="cd19756">
    <property type="entry name" value="Bbox2"/>
    <property type="match status" value="1"/>
</dbReference>
<evidence type="ECO:0000256" key="2">
    <source>
        <dbReference type="ARBA" id="ARBA00009045"/>
    </source>
</evidence>
<dbReference type="InterPro" id="IPR035952">
    <property type="entry name" value="Rhomboid-like_sf"/>
</dbReference>
<feature type="domain" description="Peptidase S54 rhomboid" evidence="8">
    <location>
        <begin position="141"/>
        <end position="270"/>
    </location>
</feature>
<evidence type="ECO:0000256" key="3">
    <source>
        <dbReference type="ARBA" id="ARBA00022692"/>
    </source>
</evidence>
<keyword evidence="4" id="KW-0378">Hydrolase</keyword>
<comment type="similarity">
    <text evidence="2">Belongs to the peptidase S54 family.</text>
</comment>
<keyword evidence="10" id="KW-1185">Reference proteome</keyword>
<comment type="caution">
    <text evidence="9">The sequence shown here is derived from an EMBL/GenBank/DDBJ whole genome shotgun (WGS) entry which is preliminary data.</text>
</comment>
<dbReference type="EMBL" id="BOPG01000048">
    <property type="protein sequence ID" value="GIJ59761.1"/>
    <property type="molecule type" value="Genomic_DNA"/>
</dbReference>
<evidence type="ECO:0000256" key="7">
    <source>
        <dbReference type="SAM" id="Phobius"/>
    </source>
</evidence>
<evidence type="ECO:0000256" key="1">
    <source>
        <dbReference type="ARBA" id="ARBA00004141"/>
    </source>
</evidence>
<dbReference type="GO" id="GO:0006508">
    <property type="term" value="P:proteolysis"/>
    <property type="evidence" value="ECO:0007669"/>
    <property type="project" value="UniProtKB-KW"/>
</dbReference>
<feature type="transmembrane region" description="Helical" evidence="7">
    <location>
        <begin position="280"/>
        <end position="302"/>
    </location>
</feature>
<dbReference type="Gene3D" id="1.20.1540.10">
    <property type="entry name" value="Rhomboid-like"/>
    <property type="match status" value="1"/>
</dbReference>
<dbReference type="PANTHER" id="PTHR43731:SF14">
    <property type="entry name" value="PRESENILIN-ASSOCIATED RHOMBOID-LIKE PROTEIN, MITOCHONDRIAL"/>
    <property type="match status" value="1"/>
</dbReference>
<protein>
    <submittedName>
        <fullName evidence="9">Rhomboid family intramembrane serine protease</fullName>
    </submittedName>
</protein>
<dbReference type="SUPFAM" id="SSF144091">
    <property type="entry name" value="Rhomboid-like"/>
    <property type="match status" value="1"/>
</dbReference>
<keyword evidence="5 7" id="KW-1133">Transmembrane helix</keyword>
<dbReference type="GO" id="GO:0016020">
    <property type="term" value="C:membrane"/>
    <property type="evidence" value="ECO:0007669"/>
    <property type="project" value="UniProtKB-SubCell"/>
</dbReference>
<name>A0A8J3Z9A7_9ACTN</name>
<evidence type="ECO:0000259" key="8">
    <source>
        <dbReference type="Pfam" id="PF01694"/>
    </source>
</evidence>
<dbReference type="PANTHER" id="PTHR43731">
    <property type="entry name" value="RHOMBOID PROTEASE"/>
    <property type="match status" value="1"/>
</dbReference>
<keyword evidence="3 7" id="KW-0812">Transmembrane</keyword>